<comment type="caution">
    <text evidence="2">The sequence shown here is derived from an EMBL/GenBank/DDBJ whole genome shotgun (WGS) entry which is preliminary data.</text>
</comment>
<feature type="region of interest" description="Disordered" evidence="1">
    <location>
        <begin position="1"/>
        <end position="47"/>
    </location>
</feature>
<protein>
    <submittedName>
        <fullName evidence="2">Uncharacterized protein</fullName>
    </submittedName>
</protein>
<evidence type="ECO:0000313" key="2">
    <source>
        <dbReference type="EMBL" id="KAH7119474.1"/>
    </source>
</evidence>
<feature type="compositionally biased region" description="Low complexity" evidence="1">
    <location>
        <begin position="132"/>
        <end position="150"/>
    </location>
</feature>
<evidence type="ECO:0000256" key="1">
    <source>
        <dbReference type="SAM" id="MobiDB-lite"/>
    </source>
</evidence>
<name>A0A9P9DID1_9HYPO</name>
<gene>
    <name evidence="2" type="ORF">B0J13DRAFT_532561</name>
</gene>
<dbReference type="EMBL" id="JAGMUU010000030">
    <property type="protein sequence ID" value="KAH7119474.1"/>
    <property type="molecule type" value="Genomic_DNA"/>
</dbReference>
<organism evidence="2 3">
    <name type="scientific">Dactylonectria estremocensis</name>
    <dbReference type="NCBI Taxonomy" id="1079267"/>
    <lineage>
        <taxon>Eukaryota</taxon>
        <taxon>Fungi</taxon>
        <taxon>Dikarya</taxon>
        <taxon>Ascomycota</taxon>
        <taxon>Pezizomycotina</taxon>
        <taxon>Sordariomycetes</taxon>
        <taxon>Hypocreomycetidae</taxon>
        <taxon>Hypocreales</taxon>
        <taxon>Nectriaceae</taxon>
        <taxon>Dactylonectria</taxon>
    </lineage>
</organism>
<reference evidence="2" key="1">
    <citation type="journal article" date="2021" name="Nat. Commun.">
        <title>Genetic determinants of endophytism in the Arabidopsis root mycobiome.</title>
        <authorList>
            <person name="Mesny F."/>
            <person name="Miyauchi S."/>
            <person name="Thiergart T."/>
            <person name="Pickel B."/>
            <person name="Atanasova L."/>
            <person name="Karlsson M."/>
            <person name="Huettel B."/>
            <person name="Barry K.W."/>
            <person name="Haridas S."/>
            <person name="Chen C."/>
            <person name="Bauer D."/>
            <person name="Andreopoulos W."/>
            <person name="Pangilinan J."/>
            <person name="LaButti K."/>
            <person name="Riley R."/>
            <person name="Lipzen A."/>
            <person name="Clum A."/>
            <person name="Drula E."/>
            <person name="Henrissat B."/>
            <person name="Kohler A."/>
            <person name="Grigoriev I.V."/>
            <person name="Martin F.M."/>
            <person name="Hacquard S."/>
        </authorList>
    </citation>
    <scope>NUCLEOTIDE SEQUENCE</scope>
    <source>
        <strain evidence="2">MPI-CAGE-AT-0021</strain>
    </source>
</reference>
<keyword evidence="3" id="KW-1185">Reference proteome</keyword>
<feature type="compositionally biased region" description="Pro residues" evidence="1">
    <location>
        <begin position="165"/>
        <end position="174"/>
    </location>
</feature>
<evidence type="ECO:0000313" key="3">
    <source>
        <dbReference type="Proteomes" id="UP000717696"/>
    </source>
</evidence>
<proteinExistence type="predicted"/>
<dbReference type="OrthoDB" id="515401at2759"/>
<feature type="region of interest" description="Disordered" evidence="1">
    <location>
        <begin position="129"/>
        <end position="174"/>
    </location>
</feature>
<dbReference type="AlphaFoldDB" id="A0A9P9DID1"/>
<sequence length="299" mass="32511">MTELAGRFLSPPSALTFNHTPPTPHPDWQPGKPNKPTKKVPRPKPDAVDTLDVAPEMVQFLQLQPLLLAFQVLTTDLAVARLLTHRPKMLAVEVVIHHDGPATTRIGHHLFESAQGTRVQRLQWAAPLQNRTQQQPAAPSTGASATATGAHVEADAAQTQSHLPPSCPPTESPPCPSVGNLSFSSVWASVSLTTLTLSRSLHEPINNRARFPLPAKARRMAGRQHQRPHAFGPAHRPLRRTQCACDIFNDLNADNSKTYSAANNTLLGSPLFPSLQDDIAHADQSIDKIQQDDPLATQV</sequence>
<accession>A0A9P9DID1</accession>
<dbReference type="Proteomes" id="UP000717696">
    <property type="component" value="Unassembled WGS sequence"/>
</dbReference>